<keyword evidence="2" id="KW-0847">Vitamin C</keyword>
<keyword evidence="1" id="KW-0479">Metal-binding</keyword>
<reference evidence="4" key="1">
    <citation type="submission" date="2021-04" db="EMBL/GenBank/DDBJ databases">
        <authorList>
            <consortium name="Molecular Ecology Group"/>
        </authorList>
    </citation>
    <scope>NUCLEOTIDE SEQUENCE</scope>
</reference>
<dbReference type="Proteomes" id="UP000678393">
    <property type="component" value="Unassembled WGS sequence"/>
</dbReference>
<dbReference type="OrthoDB" id="420380at2759"/>
<evidence type="ECO:0000313" key="5">
    <source>
        <dbReference type="Proteomes" id="UP000678393"/>
    </source>
</evidence>
<feature type="non-terminal residue" evidence="4">
    <location>
        <position position="150"/>
    </location>
</feature>
<evidence type="ECO:0000256" key="2">
    <source>
        <dbReference type="ARBA" id="ARBA00022896"/>
    </source>
</evidence>
<proteinExistence type="predicted"/>
<comment type="caution">
    <text evidence="4">The sequence shown here is derived from an EMBL/GenBank/DDBJ whole genome shotgun (WGS) entry which is preliminary data.</text>
</comment>
<name>A0A8S3Z7F3_9EUPU</name>
<dbReference type="PANTHER" id="PTHR10869:SF244">
    <property type="entry name" value="PROLYL 4-HYDROXYLASE SUBUNIT ALPHA-2"/>
    <property type="match status" value="1"/>
</dbReference>
<accession>A0A8S3Z7F3</accession>
<evidence type="ECO:0000256" key="1">
    <source>
        <dbReference type="ARBA" id="ARBA00022723"/>
    </source>
</evidence>
<dbReference type="GO" id="GO:0004656">
    <property type="term" value="F:procollagen-proline 4-dioxygenase activity"/>
    <property type="evidence" value="ECO:0007669"/>
    <property type="project" value="TreeGrafter"/>
</dbReference>
<dbReference type="GO" id="GO:0031418">
    <property type="term" value="F:L-ascorbic acid binding"/>
    <property type="evidence" value="ECO:0007669"/>
    <property type="project" value="UniProtKB-KW"/>
</dbReference>
<keyword evidence="3" id="KW-0408">Iron</keyword>
<dbReference type="PANTHER" id="PTHR10869">
    <property type="entry name" value="PROLYL 4-HYDROXYLASE ALPHA SUBUNIT"/>
    <property type="match status" value="1"/>
</dbReference>
<dbReference type="Gene3D" id="2.60.120.620">
    <property type="entry name" value="q2cbj1_9rhob like domain"/>
    <property type="match status" value="1"/>
</dbReference>
<keyword evidence="5" id="KW-1185">Reference proteome</keyword>
<dbReference type="EMBL" id="CAJHNH020001657">
    <property type="protein sequence ID" value="CAG5123945.1"/>
    <property type="molecule type" value="Genomic_DNA"/>
</dbReference>
<dbReference type="GO" id="GO:0005783">
    <property type="term" value="C:endoplasmic reticulum"/>
    <property type="evidence" value="ECO:0007669"/>
    <property type="project" value="TreeGrafter"/>
</dbReference>
<gene>
    <name evidence="4" type="ORF">CUNI_LOCUS9503</name>
</gene>
<sequence length="150" mass="16792">DPGSPSLFCRYREAVLPYYRFQEEILSVSPFASVFYHVISDQEGDSMKDFVRNKLVRGKVGVDNSVVSDIRTSDLAWIYDADSPVATAVAKRIECVTGLDTSQRYPDGPTSGEAFQVVNYGLGGHYEVHMDPFDKEDLITCTLSRKKALR</sequence>
<dbReference type="AlphaFoldDB" id="A0A8S3Z7F3"/>
<dbReference type="GO" id="GO:0046872">
    <property type="term" value="F:metal ion binding"/>
    <property type="evidence" value="ECO:0007669"/>
    <property type="project" value="UniProtKB-KW"/>
</dbReference>
<dbReference type="InterPro" id="IPR045054">
    <property type="entry name" value="P4HA-like"/>
</dbReference>
<evidence type="ECO:0000256" key="3">
    <source>
        <dbReference type="ARBA" id="ARBA00023004"/>
    </source>
</evidence>
<protein>
    <submittedName>
        <fullName evidence="4">Uncharacterized protein</fullName>
    </submittedName>
</protein>
<organism evidence="4 5">
    <name type="scientific">Candidula unifasciata</name>
    <dbReference type="NCBI Taxonomy" id="100452"/>
    <lineage>
        <taxon>Eukaryota</taxon>
        <taxon>Metazoa</taxon>
        <taxon>Spiralia</taxon>
        <taxon>Lophotrochozoa</taxon>
        <taxon>Mollusca</taxon>
        <taxon>Gastropoda</taxon>
        <taxon>Heterobranchia</taxon>
        <taxon>Euthyneura</taxon>
        <taxon>Panpulmonata</taxon>
        <taxon>Eupulmonata</taxon>
        <taxon>Stylommatophora</taxon>
        <taxon>Helicina</taxon>
        <taxon>Helicoidea</taxon>
        <taxon>Geomitridae</taxon>
        <taxon>Candidula</taxon>
    </lineage>
</organism>
<evidence type="ECO:0000313" key="4">
    <source>
        <dbReference type="EMBL" id="CAG5123945.1"/>
    </source>
</evidence>